<evidence type="ECO:0000313" key="2">
    <source>
        <dbReference type="Proteomes" id="UP001279734"/>
    </source>
</evidence>
<organism evidence="1 2">
    <name type="scientific">Nepenthes gracilis</name>
    <name type="common">Slender pitcher plant</name>
    <dbReference type="NCBI Taxonomy" id="150966"/>
    <lineage>
        <taxon>Eukaryota</taxon>
        <taxon>Viridiplantae</taxon>
        <taxon>Streptophyta</taxon>
        <taxon>Embryophyta</taxon>
        <taxon>Tracheophyta</taxon>
        <taxon>Spermatophyta</taxon>
        <taxon>Magnoliopsida</taxon>
        <taxon>eudicotyledons</taxon>
        <taxon>Gunneridae</taxon>
        <taxon>Pentapetalae</taxon>
        <taxon>Caryophyllales</taxon>
        <taxon>Nepenthaceae</taxon>
        <taxon>Nepenthes</taxon>
    </lineage>
</organism>
<accession>A0AAD3S2Z6</accession>
<dbReference type="AlphaFoldDB" id="A0AAD3S2Z6"/>
<protein>
    <submittedName>
        <fullName evidence="1">Uncharacterized protein</fullName>
    </submittedName>
</protein>
<evidence type="ECO:0000313" key="1">
    <source>
        <dbReference type="EMBL" id="GMH03484.1"/>
    </source>
</evidence>
<reference evidence="1" key="1">
    <citation type="submission" date="2023-05" db="EMBL/GenBank/DDBJ databases">
        <title>Nepenthes gracilis genome sequencing.</title>
        <authorList>
            <person name="Fukushima K."/>
        </authorList>
    </citation>
    <scope>NUCLEOTIDE SEQUENCE</scope>
    <source>
        <strain evidence="1">SING2019-196</strain>
    </source>
</reference>
<dbReference type="EMBL" id="BSYO01000004">
    <property type="protein sequence ID" value="GMH03484.1"/>
    <property type="molecule type" value="Genomic_DNA"/>
</dbReference>
<name>A0AAD3S2Z6_NEPGR</name>
<gene>
    <name evidence="1" type="ORF">Nepgr_005323</name>
</gene>
<dbReference type="Proteomes" id="UP001279734">
    <property type="component" value="Unassembled WGS sequence"/>
</dbReference>
<proteinExistence type="predicted"/>
<comment type="caution">
    <text evidence="1">The sequence shown here is derived from an EMBL/GenBank/DDBJ whole genome shotgun (WGS) entry which is preliminary data.</text>
</comment>
<keyword evidence="2" id="KW-1185">Reference proteome</keyword>
<sequence>MSTKLQYPVTGIEVAAEDRPAGDGGFCNGPAGRGGAVGVNEMLPMLVHSAAVSVASDVLITVLCCCCFSVCRAHGCWLVGLECWFP</sequence>